<feature type="transmembrane region" description="Helical" evidence="7">
    <location>
        <begin position="281"/>
        <end position="301"/>
    </location>
</feature>
<reference evidence="9 11" key="1">
    <citation type="submission" date="2018-06" db="EMBL/GenBank/DDBJ databases">
        <title>Comparative genomics of rhizobia nodulating Arachis hypogaea in China.</title>
        <authorList>
            <person name="Li Y."/>
        </authorList>
    </citation>
    <scope>NUCLEOTIDE SEQUENCE [LARGE SCALE GENOMIC DNA]</scope>
    <source>
        <strain evidence="9 11">CCBAU 51670</strain>
    </source>
</reference>
<evidence type="ECO:0000256" key="7">
    <source>
        <dbReference type="SAM" id="Phobius"/>
    </source>
</evidence>
<evidence type="ECO:0000313" key="10">
    <source>
        <dbReference type="EMBL" id="RXH16758.1"/>
    </source>
</evidence>
<dbReference type="PANTHER" id="PTHR35007:SF1">
    <property type="entry name" value="PILUS ASSEMBLY PROTEIN"/>
    <property type="match status" value="1"/>
</dbReference>
<feature type="region of interest" description="Disordered" evidence="6">
    <location>
        <begin position="54"/>
        <end position="87"/>
    </location>
</feature>
<evidence type="ECO:0000259" key="8">
    <source>
        <dbReference type="Pfam" id="PF00482"/>
    </source>
</evidence>
<dbReference type="Proteomes" id="UP000290401">
    <property type="component" value="Unassembled WGS sequence"/>
</dbReference>
<feature type="transmembrane region" description="Helical" evidence="7">
    <location>
        <begin position="113"/>
        <end position="130"/>
    </location>
</feature>
<comment type="subcellular location">
    <subcellularLocation>
        <location evidence="1">Cell membrane</location>
        <topology evidence="1">Multi-pass membrane protein</topology>
    </subcellularLocation>
</comment>
<feature type="transmembrane region" description="Helical" evidence="7">
    <location>
        <begin position="20"/>
        <end position="43"/>
    </location>
</feature>
<evidence type="ECO:0000256" key="5">
    <source>
        <dbReference type="ARBA" id="ARBA00023136"/>
    </source>
</evidence>
<keyword evidence="4 7" id="KW-1133">Transmembrane helix</keyword>
<evidence type="ECO:0000256" key="4">
    <source>
        <dbReference type="ARBA" id="ARBA00022989"/>
    </source>
</evidence>
<keyword evidence="5 7" id="KW-0472">Membrane</keyword>
<dbReference type="AlphaFoldDB" id="A0AAE5X710"/>
<keyword evidence="12" id="KW-1185">Reference proteome</keyword>
<proteinExistence type="predicted"/>
<dbReference type="Proteomes" id="UP000288972">
    <property type="component" value="Chromosome"/>
</dbReference>
<organism evidence="9 11">
    <name type="scientific">Bradyrhizobium guangzhouense</name>
    <dbReference type="NCBI Taxonomy" id="1325095"/>
    <lineage>
        <taxon>Bacteria</taxon>
        <taxon>Pseudomonadati</taxon>
        <taxon>Pseudomonadota</taxon>
        <taxon>Alphaproteobacteria</taxon>
        <taxon>Hyphomicrobiales</taxon>
        <taxon>Nitrobacteraceae</taxon>
        <taxon>Bradyrhizobium</taxon>
    </lineage>
</organism>
<name>A0AAE5X710_9BRAD</name>
<evidence type="ECO:0000256" key="1">
    <source>
        <dbReference type="ARBA" id="ARBA00004651"/>
    </source>
</evidence>
<feature type="compositionally biased region" description="Basic and acidic residues" evidence="6">
    <location>
        <begin position="66"/>
        <end position="87"/>
    </location>
</feature>
<protein>
    <submittedName>
        <fullName evidence="9">Pilus assembly protein</fullName>
    </submittedName>
</protein>
<dbReference type="Pfam" id="PF00482">
    <property type="entry name" value="T2SSF"/>
    <property type="match status" value="1"/>
</dbReference>
<dbReference type="PANTHER" id="PTHR35007">
    <property type="entry name" value="INTEGRAL MEMBRANE PROTEIN-RELATED"/>
    <property type="match status" value="1"/>
</dbReference>
<dbReference type="EMBL" id="RDQZ01000003">
    <property type="protein sequence ID" value="RXH16758.1"/>
    <property type="molecule type" value="Genomic_DNA"/>
</dbReference>
<feature type="transmembrane region" description="Helical" evidence="7">
    <location>
        <begin position="313"/>
        <end position="332"/>
    </location>
</feature>
<dbReference type="GO" id="GO:0005886">
    <property type="term" value="C:plasma membrane"/>
    <property type="evidence" value="ECO:0007669"/>
    <property type="project" value="UniProtKB-SubCell"/>
</dbReference>
<keyword evidence="3 7" id="KW-0812">Transmembrane</keyword>
<evidence type="ECO:0000313" key="12">
    <source>
        <dbReference type="Proteomes" id="UP000290401"/>
    </source>
</evidence>
<feature type="domain" description="Type II secretion system protein GspF" evidence="8">
    <location>
        <begin position="174"/>
        <end position="298"/>
    </location>
</feature>
<evidence type="ECO:0000313" key="9">
    <source>
        <dbReference type="EMBL" id="QAU50002.1"/>
    </source>
</evidence>
<sequence length="340" mass="37148">MPRKRNRTREQAGAAMNIQVLALAFLATAAVGGIAWVFLYPMLSGERKAENRRASIARAEAPTARQAEKTQRSRREQVESSLKDLEARRTQEKSVPLNIRLSQAGLDWTTQKFWIVSAIVAGVFFFGALFGGGGLLGAAGLAFAGGFGLPRWALGFMKKRRENKFLAALPDAVDVIVRGIKAGLPLFESIKVVAADAPEPLRSEFLAIIETQAIGMPLGEACSRLYERMPLPEANFFGIVVSIQQKSGGNLSEALGNLSKVLRDRKKMKEKIQAMSMEAKASAGIIGSLPPIVMFLVYLTTPGYISLLWTHPTGQLMLVGCVVWMSIGIMVMKKMINFDF</sequence>
<dbReference type="Gene3D" id="1.20.81.30">
    <property type="entry name" value="Type II secretion system (T2SS), domain F"/>
    <property type="match status" value="1"/>
</dbReference>
<evidence type="ECO:0000256" key="2">
    <source>
        <dbReference type="ARBA" id="ARBA00022475"/>
    </source>
</evidence>
<dbReference type="KEGG" id="bgz:XH91_06030"/>
<gene>
    <name evidence="10" type="ORF">EAS56_06110</name>
    <name evidence="9" type="ORF">XH91_06030</name>
</gene>
<accession>A0AAE5X710</accession>
<evidence type="ECO:0000256" key="3">
    <source>
        <dbReference type="ARBA" id="ARBA00022692"/>
    </source>
</evidence>
<dbReference type="InterPro" id="IPR018076">
    <property type="entry name" value="T2SS_GspF_dom"/>
</dbReference>
<dbReference type="EMBL" id="CP030053">
    <property type="protein sequence ID" value="QAU50002.1"/>
    <property type="molecule type" value="Genomic_DNA"/>
</dbReference>
<keyword evidence="2" id="KW-1003">Cell membrane</keyword>
<evidence type="ECO:0000256" key="6">
    <source>
        <dbReference type="SAM" id="MobiDB-lite"/>
    </source>
</evidence>
<reference evidence="10 12" key="2">
    <citation type="submission" date="2018-10" db="EMBL/GenBank/DDBJ databases">
        <title>Bradyrhizobium sp. nov., effective nodules isolated from peanut in China.</title>
        <authorList>
            <person name="Li Y."/>
        </authorList>
    </citation>
    <scope>NUCLEOTIDE SEQUENCE [LARGE SCALE GENOMIC DNA]</scope>
    <source>
        <strain evidence="10 12">CCBAU 53426</strain>
    </source>
</reference>
<evidence type="ECO:0000313" key="11">
    <source>
        <dbReference type="Proteomes" id="UP000288972"/>
    </source>
</evidence>
<dbReference type="InterPro" id="IPR042094">
    <property type="entry name" value="T2SS_GspF_sf"/>
</dbReference>